<sequence>MSLHVAPLPSARAVPPPRLEAVGTTTYRLALVAIALAALLAQVGLVQAGLERLSADESARILLAHNLTWANALEPQIWPPFTKIAVGIALHLYDDLFLVPRLLSNLAGLATLGALVLLAEALFGDRRIALATAALAALHPSRLLFAAVPLSDIYAMLFLLLAAACFLRWLRGLGGTASLLAACGALMLAETVRYESVIFAFCLGLLLLWRWWRGMGVSTPVLLGAGMLLGGFPVFWVAESLAWHGSLENLGNASAQYRAALGANYRHALEWIPISRPLLLEIVWNPVVLLGLAVLVPALLADAAVAEFALAFGLPLPLVSGMMLATLSLPLAVTWRSFGIWALLLVPWTAAGLVALAGRLRGRARLAWLVPVLFGLAILPPAGRAAWLAWRDGIRNDAQGGLRQDRQVGLALRQMLDRGEERALVDSWDNLDYLDVIAGSGVPGRFVTSAGADPALLANALYLRRVPPRREDASLREQFLEDHFGLARGGDAAALRAARIRLLLVRDAAFRRALDASPLLRTVPVNWPGWTLYRMVDDAVPPGR</sequence>
<feature type="transmembrane region" description="Helical" evidence="1">
    <location>
        <begin position="308"/>
        <end position="332"/>
    </location>
</feature>
<feature type="transmembrane region" description="Helical" evidence="1">
    <location>
        <begin position="219"/>
        <end position="238"/>
    </location>
</feature>
<feature type="transmembrane region" description="Helical" evidence="1">
    <location>
        <begin position="282"/>
        <end position="301"/>
    </location>
</feature>
<feature type="transmembrane region" description="Helical" evidence="1">
    <location>
        <begin position="29"/>
        <end position="50"/>
    </location>
</feature>
<accession>A0ABT9E738</accession>
<feature type="transmembrane region" description="Helical" evidence="1">
    <location>
        <begin position="194"/>
        <end position="212"/>
    </location>
</feature>
<feature type="transmembrane region" description="Helical" evidence="1">
    <location>
        <begin position="102"/>
        <end position="123"/>
    </location>
</feature>
<dbReference type="RefSeq" id="WP_305106857.1">
    <property type="nucleotide sequence ID" value="NZ_JAUTWS010000038.1"/>
</dbReference>
<evidence type="ECO:0000313" key="3">
    <source>
        <dbReference type="Proteomes" id="UP001243009"/>
    </source>
</evidence>
<comment type="caution">
    <text evidence="2">The sequence shown here is derived from an EMBL/GenBank/DDBJ whole genome shotgun (WGS) entry which is preliminary data.</text>
</comment>
<evidence type="ECO:0008006" key="4">
    <source>
        <dbReference type="Google" id="ProtNLM"/>
    </source>
</evidence>
<proteinExistence type="predicted"/>
<evidence type="ECO:0000256" key="1">
    <source>
        <dbReference type="SAM" id="Phobius"/>
    </source>
</evidence>
<feature type="transmembrane region" description="Helical" evidence="1">
    <location>
        <begin position="338"/>
        <end position="356"/>
    </location>
</feature>
<feature type="transmembrane region" description="Helical" evidence="1">
    <location>
        <begin position="143"/>
        <end position="162"/>
    </location>
</feature>
<keyword evidence="1" id="KW-0812">Transmembrane</keyword>
<organism evidence="2 3">
    <name type="scientific">Paracraurococcus lichenis</name>
    <dbReference type="NCBI Taxonomy" id="3064888"/>
    <lineage>
        <taxon>Bacteria</taxon>
        <taxon>Pseudomonadati</taxon>
        <taxon>Pseudomonadota</taxon>
        <taxon>Alphaproteobacteria</taxon>
        <taxon>Acetobacterales</taxon>
        <taxon>Roseomonadaceae</taxon>
        <taxon>Paracraurococcus</taxon>
    </lineage>
</organism>
<keyword evidence="3" id="KW-1185">Reference proteome</keyword>
<name>A0ABT9E738_9PROT</name>
<reference evidence="2 3" key="1">
    <citation type="submission" date="2023-08" db="EMBL/GenBank/DDBJ databases">
        <title>The draft genome sequence of Paracraurococcus sp. LOR1-02.</title>
        <authorList>
            <person name="Kingkaew E."/>
            <person name="Tanasupawat S."/>
        </authorList>
    </citation>
    <scope>NUCLEOTIDE SEQUENCE [LARGE SCALE GENOMIC DNA]</scope>
    <source>
        <strain evidence="2 3">LOR1-02</strain>
    </source>
</reference>
<keyword evidence="1" id="KW-1133">Transmembrane helix</keyword>
<dbReference type="Proteomes" id="UP001243009">
    <property type="component" value="Unassembled WGS sequence"/>
</dbReference>
<gene>
    <name evidence="2" type="ORF">Q7A36_26905</name>
</gene>
<evidence type="ECO:0000313" key="2">
    <source>
        <dbReference type="EMBL" id="MDO9712001.1"/>
    </source>
</evidence>
<dbReference type="EMBL" id="JAUTWS010000038">
    <property type="protein sequence ID" value="MDO9712001.1"/>
    <property type="molecule type" value="Genomic_DNA"/>
</dbReference>
<feature type="transmembrane region" description="Helical" evidence="1">
    <location>
        <begin position="169"/>
        <end position="188"/>
    </location>
</feature>
<keyword evidence="1" id="KW-0472">Membrane</keyword>
<feature type="transmembrane region" description="Helical" evidence="1">
    <location>
        <begin position="368"/>
        <end position="390"/>
    </location>
</feature>
<protein>
    <recommendedName>
        <fullName evidence="4">Glycosyltransferase RgtA/B/C/D-like domain-containing protein</fullName>
    </recommendedName>
</protein>